<protein>
    <submittedName>
        <fullName evidence="2">(R)-specific enoyl-CoA hydratase</fullName>
        <ecNumber evidence="2">4.2.1.119</ecNumber>
    </submittedName>
</protein>
<organism evidence="2 3">
    <name type="scientific">Tritonibacter multivorans</name>
    <dbReference type="NCBI Taxonomy" id="928856"/>
    <lineage>
        <taxon>Bacteria</taxon>
        <taxon>Pseudomonadati</taxon>
        <taxon>Pseudomonadota</taxon>
        <taxon>Alphaproteobacteria</taxon>
        <taxon>Rhodobacterales</taxon>
        <taxon>Paracoccaceae</taxon>
        <taxon>Tritonibacter</taxon>
    </lineage>
</organism>
<dbReference type="Gene3D" id="3.10.129.10">
    <property type="entry name" value="Hotdog Thioesterase"/>
    <property type="match status" value="1"/>
</dbReference>
<accession>A0A0P1GDY1</accession>
<keyword evidence="2" id="KW-0456">Lyase</keyword>
<dbReference type="InterPro" id="IPR050965">
    <property type="entry name" value="UPF0336/Enoyl-CoA_hydratase"/>
</dbReference>
<dbReference type="EC" id="4.2.1.119" evidence="2"/>
<reference evidence="2 3" key="1">
    <citation type="submission" date="2015-09" db="EMBL/GenBank/DDBJ databases">
        <authorList>
            <consortium name="Swine Surveillance"/>
        </authorList>
    </citation>
    <scope>NUCLEOTIDE SEQUENCE [LARGE SCALE GENOMIC DNA]</scope>
    <source>
        <strain evidence="2 3">CECT 7557</strain>
    </source>
</reference>
<keyword evidence="3" id="KW-1185">Reference proteome</keyword>
<feature type="domain" description="MaoC-like" evidence="1">
    <location>
        <begin position="6"/>
        <end position="88"/>
    </location>
</feature>
<dbReference type="PANTHER" id="PTHR43437:SF3">
    <property type="entry name" value="HYDROXYACYL-THIOESTER DEHYDRATASE TYPE 2, MITOCHONDRIAL"/>
    <property type="match status" value="1"/>
</dbReference>
<evidence type="ECO:0000259" key="1">
    <source>
        <dbReference type="Pfam" id="PF01575"/>
    </source>
</evidence>
<dbReference type="GO" id="GO:0006633">
    <property type="term" value="P:fatty acid biosynthetic process"/>
    <property type="evidence" value="ECO:0007669"/>
    <property type="project" value="TreeGrafter"/>
</dbReference>
<dbReference type="AlphaFoldDB" id="A0A0P1GDY1"/>
<dbReference type="GO" id="GO:0019171">
    <property type="term" value="F:(3R)-hydroxyacyl-[acyl-carrier-protein] dehydratase activity"/>
    <property type="evidence" value="ECO:0007669"/>
    <property type="project" value="TreeGrafter"/>
</dbReference>
<evidence type="ECO:0000313" key="2">
    <source>
        <dbReference type="EMBL" id="CUH74770.1"/>
    </source>
</evidence>
<evidence type="ECO:0000313" key="3">
    <source>
        <dbReference type="Proteomes" id="UP000052022"/>
    </source>
</evidence>
<dbReference type="RefSeq" id="WP_058288236.1">
    <property type="nucleotide sequence ID" value="NZ_CYSD01000002.1"/>
</dbReference>
<dbReference type="Pfam" id="PF01575">
    <property type="entry name" value="MaoC_dehydratas"/>
    <property type="match status" value="1"/>
</dbReference>
<dbReference type="PANTHER" id="PTHR43437">
    <property type="entry name" value="HYDROXYACYL-THIOESTER DEHYDRATASE TYPE 2, MITOCHONDRIAL-RELATED"/>
    <property type="match status" value="1"/>
</dbReference>
<sequence length="118" mass="13206">MIDLQQHWTPTQAEFDAFATLSGDENAIHVDPEFCAKTQFGRTVSHGMLIYSKLWGLLHHHIPNLSQTQQDLMFPNPAFAGEPLLLTVREHSPGQLSMRATRVHDNAACLIGEARVEC</sequence>
<gene>
    <name evidence="2" type="primary">phaJ_1</name>
    <name evidence="2" type="ORF">TRM7557_00071</name>
</gene>
<proteinExistence type="predicted"/>
<dbReference type="EMBL" id="CYSD01000002">
    <property type="protein sequence ID" value="CUH74770.1"/>
    <property type="molecule type" value="Genomic_DNA"/>
</dbReference>
<name>A0A0P1GDY1_9RHOB</name>
<dbReference type="SUPFAM" id="SSF54637">
    <property type="entry name" value="Thioesterase/thiol ester dehydrase-isomerase"/>
    <property type="match status" value="1"/>
</dbReference>
<dbReference type="InterPro" id="IPR002539">
    <property type="entry name" value="MaoC-like_dom"/>
</dbReference>
<dbReference type="InterPro" id="IPR029069">
    <property type="entry name" value="HotDog_dom_sf"/>
</dbReference>
<dbReference type="STRING" id="928856.SAMN04488049_1226"/>
<dbReference type="Proteomes" id="UP000052022">
    <property type="component" value="Unassembled WGS sequence"/>
</dbReference>
<dbReference type="GO" id="GO:0018812">
    <property type="term" value="F:3-hydroxyacyl-CoA dehydratase activity"/>
    <property type="evidence" value="ECO:0007669"/>
    <property type="project" value="UniProtKB-EC"/>
</dbReference>
<dbReference type="OrthoDB" id="4235906at2"/>